<evidence type="ECO:0000313" key="1">
    <source>
        <dbReference type="EMBL" id="KYC42486.1"/>
    </source>
</evidence>
<comment type="caution">
    <text evidence="1">The sequence shown here is derived from an EMBL/GenBank/DDBJ whole genome shotgun (WGS) entry which is preliminary data.</text>
</comment>
<protein>
    <submittedName>
        <fullName evidence="1">Uncharacterized protein</fullName>
    </submittedName>
</protein>
<organism evidence="1 2">
    <name type="scientific">Scytonema hofmannii PCC 7110</name>
    <dbReference type="NCBI Taxonomy" id="128403"/>
    <lineage>
        <taxon>Bacteria</taxon>
        <taxon>Bacillati</taxon>
        <taxon>Cyanobacteriota</taxon>
        <taxon>Cyanophyceae</taxon>
        <taxon>Nostocales</taxon>
        <taxon>Scytonemataceae</taxon>
        <taxon>Scytonema</taxon>
    </lineage>
</organism>
<proteinExistence type="predicted"/>
<dbReference type="EMBL" id="ANNX02000020">
    <property type="protein sequence ID" value="KYC42486.1"/>
    <property type="molecule type" value="Genomic_DNA"/>
</dbReference>
<dbReference type="Proteomes" id="UP000076925">
    <property type="component" value="Unassembled WGS sequence"/>
</dbReference>
<name>A0A139XCT7_9CYAN</name>
<dbReference type="AlphaFoldDB" id="A0A139XCT7"/>
<keyword evidence="2" id="KW-1185">Reference proteome</keyword>
<accession>A0A139XCT7</accession>
<dbReference type="STRING" id="128403.WA1_21225"/>
<evidence type="ECO:0000313" key="2">
    <source>
        <dbReference type="Proteomes" id="UP000076925"/>
    </source>
</evidence>
<sequence length="97" mass="11218">MIAIVLKLLAKTAEDRYQSAWGLKADLEECLFQLQATGKIENFIPGRRDKSGQFLIGQKLYGREAEVTRLMAAFERVRPLCYSLRLMWGQLLSRSYF</sequence>
<gene>
    <name evidence="1" type="ORF">WA1_21225</name>
</gene>
<reference evidence="1 2" key="1">
    <citation type="journal article" date="2013" name="Genome Biol. Evol.">
        <title>Genomes of Stigonematalean cyanobacteria (subsection V) and the evolution of oxygenic photosynthesis from prokaryotes to plastids.</title>
        <authorList>
            <person name="Dagan T."/>
            <person name="Roettger M."/>
            <person name="Stucken K."/>
            <person name="Landan G."/>
            <person name="Koch R."/>
            <person name="Major P."/>
            <person name="Gould S.B."/>
            <person name="Goremykin V.V."/>
            <person name="Rippka R."/>
            <person name="Tandeau de Marsac N."/>
            <person name="Gugger M."/>
            <person name="Lockhart P.J."/>
            <person name="Allen J.F."/>
            <person name="Brune I."/>
            <person name="Maus I."/>
            <person name="Puhler A."/>
            <person name="Martin W.F."/>
        </authorList>
    </citation>
    <scope>NUCLEOTIDE SEQUENCE [LARGE SCALE GENOMIC DNA]</scope>
    <source>
        <strain evidence="1 2">PCC 7110</strain>
    </source>
</reference>